<dbReference type="RefSeq" id="WP_262399496.1">
    <property type="nucleotide sequence ID" value="NZ_JACRTB010000007.1"/>
</dbReference>
<organism evidence="2 3">
    <name type="scientific">Yanshouia hominis</name>
    <dbReference type="NCBI Taxonomy" id="2763673"/>
    <lineage>
        <taxon>Bacteria</taxon>
        <taxon>Bacillati</taxon>
        <taxon>Bacillota</taxon>
        <taxon>Clostridia</taxon>
        <taxon>Eubacteriales</taxon>
        <taxon>Oscillospiraceae</taxon>
        <taxon>Yanshouia</taxon>
    </lineage>
</organism>
<sequence>MNELCYEPLSAAHFEVMARLWSDPEVIRYTAVERPCTPAQSRLRMEALLEGQRGLPVPTIYLVRCKGEPCGVAGAPPLGKGWRRFGFFYQFLPGFWGRGIGGEAAAWLAARMRESYPRAELAADAVERNAASLRILERMGFLPCGVRQGGFERNGLRLDILSFRLPALEEGSGVQ</sequence>
<evidence type="ECO:0000259" key="1">
    <source>
        <dbReference type="PROSITE" id="PS51186"/>
    </source>
</evidence>
<dbReference type="EMBL" id="JACRTB010000007">
    <property type="protein sequence ID" value="MBC8575928.1"/>
    <property type="molecule type" value="Genomic_DNA"/>
</dbReference>
<name>A0ABR7NHQ1_9FIRM</name>
<dbReference type="InterPro" id="IPR051531">
    <property type="entry name" value="N-acetyltransferase"/>
</dbReference>
<protein>
    <submittedName>
        <fullName evidence="2">GNAT family N-acetyltransferase</fullName>
    </submittedName>
</protein>
<evidence type="ECO:0000313" key="3">
    <source>
        <dbReference type="Proteomes" id="UP000658131"/>
    </source>
</evidence>
<feature type="domain" description="N-acetyltransferase" evidence="1">
    <location>
        <begin position="16"/>
        <end position="159"/>
    </location>
</feature>
<reference evidence="2 3" key="1">
    <citation type="submission" date="2020-08" db="EMBL/GenBank/DDBJ databases">
        <title>Genome public.</title>
        <authorList>
            <person name="Liu C."/>
            <person name="Sun Q."/>
        </authorList>
    </citation>
    <scope>NUCLEOTIDE SEQUENCE [LARGE SCALE GENOMIC DNA]</scope>
    <source>
        <strain evidence="2 3">BX1</strain>
    </source>
</reference>
<dbReference type="PANTHER" id="PTHR43792">
    <property type="entry name" value="GNAT FAMILY, PUTATIVE (AFU_ORTHOLOGUE AFUA_3G00765)-RELATED-RELATED"/>
    <property type="match status" value="1"/>
</dbReference>
<evidence type="ECO:0000313" key="2">
    <source>
        <dbReference type="EMBL" id="MBC8575928.1"/>
    </source>
</evidence>
<dbReference type="Pfam" id="PF13302">
    <property type="entry name" value="Acetyltransf_3"/>
    <property type="match status" value="1"/>
</dbReference>
<dbReference type="InterPro" id="IPR016181">
    <property type="entry name" value="Acyl_CoA_acyltransferase"/>
</dbReference>
<dbReference type="Proteomes" id="UP000658131">
    <property type="component" value="Unassembled WGS sequence"/>
</dbReference>
<accession>A0ABR7NHQ1</accession>
<keyword evidence="3" id="KW-1185">Reference proteome</keyword>
<dbReference type="PROSITE" id="PS51186">
    <property type="entry name" value="GNAT"/>
    <property type="match status" value="1"/>
</dbReference>
<dbReference type="InterPro" id="IPR000182">
    <property type="entry name" value="GNAT_dom"/>
</dbReference>
<gene>
    <name evidence="2" type="ORF">H8717_05810</name>
</gene>
<comment type="caution">
    <text evidence="2">The sequence shown here is derived from an EMBL/GenBank/DDBJ whole genome shotgun (WGS) entry which is preliminary data.</text>
</comment>
<proteinExistence type="predicted"/>
<dbReference type="Gene3D" id="3.40.630.30">
    <property type="match status" value="1"/>
</dbReference>
<dbReference type="SUPFAM" id="SSF55729">
    <property type="entry name" value="Acyl-CoA N-acyltransferases (Nat)"/>
    <property type="match status" value="1"/>
</dbReference>